<evidence type="ECO:0000313" key="6">
    <source>
        <dbReference type="EMBL" id="TNC47448.1"/>
    </source>
</evidence>
<organism evidence="6 7">
    <name type="scientific">Mumia zhuanghuii</name>
    <dbReference type="NCBI Taxonomy" id="2585211"/>
    <lineage>
        <taxon>Bacteria</taxon>
        <taxon>Bacillati</taxon>
        <taxon>Actinomycetota</taxon>
        <taxon>Actinomycetes</taxon>
        <taxon>Propionibacteriales</taxon>
        <taxon>Nocardioidaceae</taxon>
        <taxon>Mumia</taxon>
    </lineage>
</organism>
<dbReference type="PRINTS" id="PR00145">
    <property type="entry name" value="ARGSUCLYASE"/>
</dbReference>
<protein>
    <submittedName>
        <fullName evidence="6">3-carboxy-cis,cis-muconate cycloisomerase</fullName>
    </submittedName>
</protein>
<evidence type="ECO:0000259" key="4">
    <source>
        <dbReference type="Pfam" id="PF00206"/>
    </source>
</evidence>
<reference evidence="6 7" key="1">
    <citation type="submission" date="2019-05" db="EMBL/GenBank/DDBJ databases">
        <title>Mumia sp. nov., isolated from the intestinal contents of plateau pika (Ochotona curzoniae) in the Qinghai-Tibet plateau of China.</title>
        <authorList>
            <person name="Tian Z."/>
        </authorList>
    </citation>
    <scope>NUCLEOTIDE SEQUENCE [LARGE SCALE GENOMIC DNA]</scope>
    <source>
        <strain evidence="7">527</strain>
        <strain evidence="6">Z527</strain>
    </source>
</reference>
<dbReference type="PRINTS" id="PR00149">
    <property type="entry name" value="FUMRATELYASE"/>
</dbReference>
<dbReference type="Proteomes" id="UP000306740">
    <property type="component" value="Unassembled WGS sequence"/>
</dbReference>
<dbReference type="InterPro" id="IPR022761">
    <property type="entry name" value="Fumarate_lyase_N"/>
</dbReference>
<dbReference type="GO" id="GO:0016829">
    <property type="term" value="F:lyase activity"/>
    <property type="evidence" value="ECO:0007669"/>
    <property type="project" value="UniProtKB-KW"/>
</dbReference>
<dbReference type="OrthoDB" id="9768878at2"/>
<comment type="similarity">
    <text evidence="2">Belongs to the class-II fumarase/aspartase family.</text>
</comment>
<dbReference type="EMBL" id="VDFR01000045">
    <property type="protein sequence ID" value="TNC47448.1"/>
    <property type="molecule type" value="Genomic_DNA"/>
</dbReference>
<feature type="coiled-coil region" evidence="3">
    <location>
        <begin position="110"/>
        <end position="137"/>
    </location>
</feature>
<evidence type="ECO:0000256" key="2">
    <source>
        <dbReference type="ARBA" id="ARBA00034772"/>
    </source>
</evidence>
<accession>A0A5C4MNP2</accession>
<name>A0A5C4MNP2_9ACTN</name>
<dbReference type="Pfam" id="PF00206">
    <property type="entry name" value="Lyase_1"/>
    <property type="match status" value="1"/>
</dbReference>
<dbReference type="PROSITE" id="PS00163">
    <property type="entry name" value="FUMARATE_LYASES"/>
    <property type="match status" value="1"/>
</dbReference>
<dbReference type="GO" id="GO:0016853">
    <property type="term" value="F:isomerase activity"/>
    <property type="evidence" value="ECO:0007669"/>
    <property type="project" value="UniProtKB-KW"/>
</dbReference>
<keyword evidence="6" id="KW-0413">Isomerase</keyword>
<dbReference type="Gene3D" id="1.20.200.10">
    <property type="entry name" value="Fumarase/aspartase (Central domain)"/>
    <property type="match status" value="1"/>
</dbReference>
<keyword evidence="1" id="KW-0456">Lyase</keyword>
<dbReference type="InterPro" id="IPR020557">
    <property type="entry name" value="Fumarate_lyase_CS"/>
</dbReference>
<dbReference type="Gene3D" id="1.10.275.10">
    <property type="entry name" value="Fumarase/aspartase (N-terminal domain)"/>
    <property type="match status" value="1"/>
</dbReference>
<dbReference type="AlphaFoldDB" id="A0A5C4MNP2"/>
<evidence type="ECO:0000256" key="1">
    <source>
        <dbReference type="ARBA" id="ARBA00023239"/>
    </source>
</evidence>
<sequence length="415" mass="43824">MAHLLWPGDERAGALVSDAALLAAMVHVEQAWLDALAAEGIAPATADLSRLVDGDDVEEVALAAEGGGNPVLALVGLLRDRVSDPAAASWLHRGLTSQDVLDTALVLCVREALDRVVSELRRQLESLVRLAEAHRDSAMVGRTLTQHAVPTTFGLVAATWLEGLLEAAEEVTRVRAGLPAQLGGAAGTLAASTELARLRGLEDPEAASVRLVRRTAEELGLADVLPWHVRRTPITRLGDALVTCTDAWGHVATDVVLLCRPEVGELAEPVADGRGGSSTMPQKQNPVLSVLIRRAAIAAPALGATLHTAAALAVDQRPDGAWHAEWDTLRTLARRTVVAASQASELLAGLQVDHDRMRLNLDAAGSGVLSERETMRRVLAETRGRTDAAPPSYLGATPLLIDAALTRARTFLESA</sequence>
<evidence type="ECO:0000313" key="7">
    <source>
        <dbReference type="Proteomes" id="UP000306740"/>
    </source>
</evidence>
<evidence type="ECO:0000256" key="3">
    <source>
        <dbReference type="SAM" id="Coils"/>
    </source>
</evidence>
<proteinExistence type="inferred from homology"/>
<dbReference type="InterPro" id="IPR000362">
    <property type="entry name" value="Fumarate_lyase_fam"/>
</dbReference>
<dbReference type="InterPro" id="IPR024083">
    <property type="entry name" value="Fumarase/histidase_N"/>
</dbReference>
<dbReference type="EMBL" id="VDFR01000163">
    <property type="protein sequence ID" value="TNC33964.1"/>
    <property type="molecule type" value="Genomic_DNA"/>
</dbReference>
<keyword evidence="3" id="KW-0175">Coiled coil</keyword>
<dbReference type="RefSeq" id="WP_139105777.1">
    <property type="nucleotide sequence ID" value="NZ_VDFR01000045.1"/>
</dbReference>
<comment type="caution">
    <text evidence="6">The sequence shown here is derived from an EMBL/GenBank/DDBJ whole genome shotgun (WGS) entry which is preliminary data.</text>
</comment>
<dbReference type="PANTHER" id="PTHR43172:SF2">
    <property type="entry name" value="ADENYLOSUCCINATE LYASE C-TERMINAL DOMAIN-CONTAINING PROTEIN"/>
    <property type="match status" value="1"/>
</dbReference>
<dbReference type="PANTHER" id="PTHR43172">
    <property type="entry name" value="ADENYLOSUCCINATE LYASE"/>
    <property type="match status" value="1"/>
</dbReference>
<gene>
    <name evidence="6" type="ORF">FHE65_09800</name>
    <name evidence="5" type="ORF">FHE65_28235</name>
</gene>
<dbReference type="SUPFAM" id="SSF48557">
    <property type="entry name" value="L-aspartase-like"/>
    <property type="match status" value="1"/>
</dbReference>
<dbReference type="InterPro" id="IPR008948">
    <property type="entry name" value="L-Aspartase-like"/>
</dbReference>
<feature type="domain" description="Fumarate lyase N-terminal" evidence="4">
    <location>
        <begin position="73"/>
        <end position="296"/>
    </location>
</feature>
<evidence type="ECO:0000313" key="5">
    <source>
        <dbReference type="EMBL" id="TNC33964.1"/>
    </source>
</evidence>